<keyword evidence="2 11" id="KW-0813">Transport</keyword>
<dbReference type="OMA" id="LAYTPNM"/>
<evidence type="ECO:0000256" key="3">
    <source>
        <dbReference type="ARBA" id="ARBA00022461"/>
    </source>
</evidence>
<keyword evidence="7 11" id="KW-0406">Ion transport</keyword>
<dbReference type="InterPro" id="IPR001873">
    <property type="entry name" value="ENaC"/>
</dbReference>
<keyword evidence="6" id="KW-0915">Sodium</keyword>
<evidence type="ECO:0000256" key="9">
    <source>
        <dbReference type="ARBA" id="ARBA00023201"/>
    </source>
</evidence>
<protein>
    <submittedName>
        <fullName evidence="12">Uncharacterized protein</fullName>
    </submittedName>
</protein>
<comment type="similarity">
    <text evidence="11">Belongs to the amiloride-sensitive sodium channel (TC 1.A.6) family.</text>
</comment>
<evidence type="ECO:0000256" key="1">
    <source>
        <dbReference type="ARBA" id="ARBA00004141"/>
    </source>
</evidence>
<keyword evidence="3 11" id="KW-0894">Sodium channel</keyword>
<feature type="non-terminal residue" evidence="12">
    <location>
        <position position="1"/>
    </location>
</feature>
<proteinExistence type="inferred from homology"/>
<dbReference type="Pfam" id="PF00858">
    <property type="entry name" value="ASC"/>
    <property type="match status" value="1"/>
</dbReference>
<evidence type="ECO:0000256" key="11">
    <source>
        <dbReference type="RuleBase" id="RU000679"/>
    </source>
</evidence>
<dbReference type="GO" id="GO:0016020">
    <property type="term" value="C:membrane"/>
    <property type="evidence" value="ECO:0007669"/>
    <property type="project" value="UniProtKB-SubCell"/>
</dbReference>
<organism evidence="12 13">
    <name type="scientific">Chiloscyllium punctatum</name>
    <name type="common">Brownbanded bambooshark</name>
    <name type="synonym">Hemiscyllium punctatum</name>
    <dbReference type="NCBI Taxonomy" id="137246"/>
    <lineage>
        <taxon>Eukaryota</taxon>
        <taxon>Metazoa</taxon>
        <taxon>Chordata</taxon>
        <taxon>Craniata</taxon>
        <taxon>Vertebrata</taxon>
        <taxon>Chondrichthyes</taxon>
        <taxon>Elasmobranchii</taxon>
        <taxon>Galeomorphii</taxon>
        <taxon>Galeoidea</taxon>
        <taxon>Orectolobiformes</taxon>
        <taxon>Hemiscylliidae</taxon>
        <taxon>Chiloscyllium</taxon>
    </lineage>
</organism>
<evidence type="ECO:0000256" key="7">
    <source>
        <dbReference type="ARBA" id="ARBA00023065"/>
    </source>
</evidence>
<evidence type="ECO:0000256" key="5">
    <source>
        <dbReference type="ARBA" id="ARBA00022989"/>
    </source>
</evidence>
<accession>A0A401RFW4</accession>
<dbReference type="OrthoDB" id="5874059at2759"/>
<dbReference type="AlphaFoldDB" id="A0A401RFW4"/>
<dbReference type="Proteomes" id="UP000287033">
    <property type="component" value="Unassembled WGS sequence"/>
</dbReference>
<dbReference type="GO" id="GO:0005272">
    <property type="term" value="F:sodium channel activity"/>
    <property type="evidence" value="ECO:0007669"/>
    <property type="project" value="UniProtKB-KW"/>
</dbReference>
<comment type="caution">
    <text evidence="12">The sequence shown here is derived from an EMBL/GenBank/DDBJ whole genome shotgun (WGS) entry which is preliminary data.</text>
</comment>
<comment type="subcellular location">
    <subcellularLocation>
        <location evidence="1">Membrane</location>
        <topology evidence="1">Multi-pass membrane protein</topology>
    </subcellularLocation>
</comment>
<evidence type="ECO:0000313" key="12">
    <source>
        <dbReference type="EMBL" id="GCC16986.1"/>
    </source>
</evidence>
<keyword evidence="9 11" id="KW-0739">Sodium transport</keyword>
<gene>
    <name evidence="12" type="ORF">chiPu_0021946</name>
</gene>
<sequence>DIGGQMGLFIGASILTILEIFDYLYEVFKDKVSGIVKRKKRPKRSHSDNLSTCDTLRSHTDSLAYTPNMLPRHPTLGNFEEFAC</sequence>
<keyword evidence="13" id="KW-1185">Reference proteome</keyword>
<dbReference type="Gene3D" id="1.10.287.770">
    <property type="entry name" value="YojJ-like"/>
    <property type="match status" value="1"/>
</dbReference>
<keyword evidence="8" id="KW-0472">Membrane</keyword>
<evidence type="ECO:0000256" key="2">
    <source>
        <dbReference type="ARBA" id="ARBA00022448"/>
    </source>
</evidence>
<evidence type="ECO:0000256" key="4">
    <source>
        <dbReference type="ARBA" id="ARBA00022692"/>
    </source>
</evidence>
<dbReference type="EMBL" id="BEZZ01005312">
    <property type="protein sequence ID" value="GCC16986.1"/>
    <property type="molecule type" value="Genomic_DNA"/>
</dbReference>
<keyword evidence="10 11" id="KW-0407">Ion channel</keyword>
<name>A0A401RFW4_CHIPU</name>
<keyword evidence="4 11" id="KW-0812">Transmembrane</keyword>
<evidence type="ECO:0000256" key="10">
    <source>
        <dbReference type="ARBA" id="ARBA00023303"/>
    </source>
</evidence>
<evidence type="ECO:0000256" key="8">
    <source>
        <dbReference type="ARBA" id="ARBA00023136"/>
    </source>
</evidence>
<evidence type="ECO:0000313" key="13">
    <source>
        <dbReference type="Proteomes" id="UP000287033"/>
    </source>
</evidence>
<keyword evidence="5" id="KW-1133">Transmembrane helix</keyword>
<dbReference type="STRING" id="137246.A0A401RFW4"/>
<evidence type="ECO:0000256" key="6">
    <source>
        <dbReference type="ARBA" id="ARBA00023053"/>
    </source>
</evidence>
<reference evidence="12 13" key="1">
    <citation type="journal article" date="2018" name="Nat. Ecol. Evol.">
        <title>Shark genomes provide insights into elasmobranch evolution and the origin of vertebrates.</title>
        <authorList>
            <person name="Hara Y"/>
            <person name="Yamaguchi K"/>
            <person name="Onimaru K"/>
            <person name="Kadota M"/>
            <person name="Koyanagi M"/>
            <person name="Keeley SD"/>
            <person name="Tatsumi K"/>
            <person name="Tanaka K"/>
            <person name="Motone F"/>
            <person name="Kageyama Y"/>
            <person name="Nozu R"/>
            <person name="Adachi N"/>
            <person name="Nishimura O"/>
            <person name="Nakagawa R"/>
            <person name="Tanegashima C"/>
            <person name="Kiyatake I"/>
            <person name="Matsumoto R"/>
            <person name="Murakumo K"/>
            <person name="Nishida K"/>
            <person name="Terakita A"/>
            <person name="Kuratani S"/>
            <person name="Sato K"/>
            <person name="Hyodo S Kuraku.S."/>
        </authorList>
    </citation>
    <scope>NUCLEOTIDE SEQUENCE [LARGE SCALE GENOMIC DNA]</scope>
</reference>